<dbReference type="PANTHER" id="PTHR17204">
    <property type="entry name" value="PRE-MRNA PROCESSING PROTEIN PRP39-RELATED"/>
    <property type="match status" value="1"/>
</dbReference>
<dbReference type="OrthoDB" id="360390at2759"/>
<reference evidence="6 7" key="1">
    <citation type="submission" date="2019-11" db="EMBL/GenBank/DDBJ databases">
        <title>Whole genome sequence of Oryza granulata.</title>
        <authorList>
            <person name="Li W."/>
        </authorList>
    </citation>
    <scope>NUCLEOTIDE SEQUENCE [LARGE SCALE GENOMIC DNA]</scope>
    <source>
        <strain evidence="7">cv. Menghai</strain>
        <tissue evidence="6">Leaf</tissue>
    </source>
</reference>
<evidence type="ECO:0000256" key="3">
    <source>
        <dbReference type="ARBA" id="ARBA00022737"/>
    </source>
</evidence>
<dbReference type="Pfam" id="PF23240">
    <property type="entry name" value="HAT_PRP39_N"/>
    <property type="match status" value="1"/>
</dbReference>
<feature type="non-terminal residue" evidence="6">
    <location>
        <position position="158"/>
    </location>
</feature>
<dbReference type="Gene3D" id="1.25.40.10">
    <property type="entry name" value="Tetratricopeptide repeat domain"/>
    <property type="match status" value="1"/>
</dbReference>
<keyword evidence="7" id="KW-1185">Reference proteome</keyword>
<dbReference type="Proteomes" id="UP000479710">
    <property type="component" value="Unassembled WGS sequence"/>
</dbReference>
<dbReference type="AlphaFoldDB" id="A0A6G1CK25"/>
<dbReference type="GO" id="GO:0008380">
    <property type="term" value="P:RNA splicing"/>
    <property type="evidence" value="ECO:0007669"/>
    <property type="project" value="UniProtKB-KW"/>
</dbReference>
<dbReference type="SMART" id="SM00386">
    <property type="entry name" value="HAT"/>
    <property type="match status" value="2"/>
</dbReference>
<evidence type="ECO:0000313" key="7">
    <source>
        <dbReference type="Proteomes" id="UP000479710"/>
    </source>
</evidence>
<dbReference type="SUPFAM" id="SSF48452">
    <property type="entry name" value="TPR-like"/>
    <property type="match status" value="1"/>
</dbReference>
<sequence length="158" mass="18809">MEEMHKYFPLAPKMWQEWTKDETSLRCVHKHVFWFLSLLLQYESFGDIEKLYERGVQDYLSVRLWHDYLDFVEQHDKSLSQCSPSGLAKMRNLLERAITAGGLHVTDGSKLWEAYREYEMAILTIIDDDEEKAKQSLQVTLLVFKFCMNELLQSFLFQ</sequence>
<dbReference type="GO" id="GO:0005634">
    <property type="term" value="C:nucleus"/>
    <property type="evidence" value="ECO:0007669"/>
    <property type="project" value="UniProtKB-SubCell"/>
</dbReference>
<evidence type="ECO:0000313" key="6">
    <source>
        <dbReference type="EMBL" id="KAF0900818.1"/>
    </source>
</evidence>
<comment type="subcellular location">
    <subcellularLocation>
        <location evidence="1">Nucleus</location>
    </subcellularLocation>
</comment>
<accession>A0A6G1CK25</accession>
<keyword evidence="2" id="KW-0507">mRNA processing</keyword>
<dbReference type="InterPro" id="IPR003107">
    <property type="entry name" value="HAT"/>
</dbReference>
<keyword evidence="4" id="KW-0508">mRNA splicing</keyword>
<protein>
    <recommendedName>
        <fullName evidence="8">BUB1 N-terminal domain-containing protein</fullName>
    </recommendedName>
</protein>
<dbReference type="EMBL" id="SPHZ02000009">
    <property type="protein sequence ID" value="KAF0900818.1"/>
    <property type="molecule type" value="Genomic_DNA"/>
</dbReference>
<evidence type="ECO:0000256" key="4">
    <source>
        <dbReference type="ARBA" id="ARBA00023187"/>
    </source>
</evidence>
<evidence type="ECO:0000256" key="1">
    <source>
        <dbReference type="ARBA" id="ARBA00004123"/>
    </source>
</evidence>
<evidence type="ECO:0008006" key="8">
    <source>
        <dbReference type="Google" id="ProtNLM"/>
    </source>
</evidence>
<name>A0A6G1CK25_9ORYZ</name>
<dbReference type="InterPro" id="IPR011990">
    <property type="entry name" value="TPR-like_helical_dom_sf"/>
</dbReference>
<evidence type="ECO:0000256" key="5">
    <source>
        <dbReference type="ARBA" id="ARBA00023242"/>
    </source>
</evidence>
<dbReference type="GO" id="GO:0006397">
    <property type="term" value="P:mRNA processing"/>
    <property type="evidence" value="ECO:0007669"/>
    <property type="project" value="UniProtKB-KW"/>
</dbReference>
<keyword evidence="5" id="KW-0539">Nucleus</keyword>
<gene>
    <name evidence="6" type="ORF">E2562_035315</name>
</gene>
<proteinExistence type="predicted"/>
<dbReference type="PANTHER" id="PTHR17204:SF25">
    <property type="entry name" value="RRM DOMAIN-CONTAINING PROTEIN"/>
    <property type="match status" value="1"/>
</dbReference>
<evidence type="ECO:0000256" key="2">
    <source>
        <dbReference type="ARBA" id="ARBA00022664"/>
    </source>
</evidence>
<comment type="caution">
    <text evidence="6">The sequence shown here is derived from an EMBL/GenBank/DDBJ whole genome shotgun (WGS) entry which is preliminary data.</text>
</comment>
<organism evidence="6 7">
    <name type="scientific">Oryza meyeriana var. granulata</name>
    <dbReference type="NCBI Taxonomy" id="110450"/>
    <lineage>
        <taxon>Eukaryota</taxon>
        <taxon>Viridiplantae</taxon>
        <taxon>Streptophyta</taxon>
        <taxon>Embryophyta</taxon>
        <taxon>Tracheophyta</taxon>
        <taxon>Spermatophyta</taxon>
        <taxon>Magnoliopsida</taxon>
        <taxon>Liliopsida</taxon>
        <taxon>Poales</taxon>
        <taxon>Poaceae</taxon>
        <taxon>BOP clade</taxon>
        <taxon>Oryzoideae</taxon>
        <taxon>Oryzeae</taxon>
        <taxon>Oryzinae</taxon>
        <taxon>Oryza</taxon>
        <taxon>Oryza meyeriana</taxon>
    </lineage>
</organism>
<keyword evidence="3" id="KW-0677">Repeat</keyword>